<dbReference type="EMBL" id="LAZR01012061">
    <property type="protein sequence ID" value="KKM45230.1"/>
    <property type="molecule type" value="Genomic_DNA"/>
</dbReference>
<name>A0A0F9L3R2_9ZZZZ</name>
<gene>
    <name evidence="8" type="ORF">LCGC14_1561140</name>
</gene>
<dbReference type="GO" id="GO:0005886">
    <property type="term" value="C:plasma membrane"/>
    <property type="evidence" value="ECO:0007669"/>
    <property type="project" value="UniProtKB-SubCell"/>
</dbReference>
<reference evidence="8" key="1">
    <citation type="journal article" date="2015" name="Nature">
        <title>Complex archaea that bridge the gap between prokaryotes and eukaryotes.</title>
        <authorList>
            <person name="Spang A."/>
            <person name="Saw J.H."/>
            <person name="Jorgensen S.L."/>
            <person name="Zaremba-Niedzwiedzka K."/>
            <person name="Martijn J."/>
            <person name="Lind A.E."/>
            <person name="van Eijk R."/>
            <person name="Schleper C."/>
            <person name="Guy L."/>
            <person name="Ettema T.J."/>
        </authorList>
    </citation>
    <scope>NUCLEOTIDE SEQUENCE</scope>
</reference>
<organism evidence="8">
    <name type="scientific">marine sediment metagenome</name>
    <dbReference type="NCBI Taxonomy" id="412755"/>
    <lineage>
        <taxon>unclassified sequences</taxon>
        <taxon>metagenomes</taxon>
        <taxon>ecological metagenomes</taxon>
    </lineage>
</organism>
<evidence type="ECO:0000256" key="6">
    <source>
        <dbReference type="SAM" id="Phobius"/>
    </source>
</evidence>
<evidence type="ECO:0000256" key="2">
    <source>
        <dbReference type="ARBA" id="ARBA00022475"/>
    </source>
</evidence>
<comment type="subcellular location">
    <subcellularLocation>
        <location evidence="1">Cell membrane</location>
        <topology evidence="1">Multi-pass membrane protein</topology>
    </subcellularLocation>
</comment>
<keyword evidence="5 6" id="KW-0472">Membrane</keyword>
<keyword evidence="2" id="KW-1003">Cell membrane</keyword>
<protein>
    <recommendedName>
        <fullName evidence="7">Na+/H+ antiporter MnhB subunit-related protein domain-containing protein</fullName>
    </recommendedName>
</protein>
<evidence type="ECO:0000259" key="7">
    <source>
        <dbReference type="Pfam" id="PF04039"/>
    </source>
</evidence>
<dbReference type="AlphaFoldDB" id="A0A0F9L3R2"/>
<dbReference type="InterPro" id="IPR007182">
    <property type="entry name" value="MnhB"/>
</dbReference>
<dbReference type="Pfam" id="PF04039">
    <property type="entry name" value="MnhB"/>
    <property type="match status" value="1"/>
</dbReference>
<accession>A0A0F9L3R2</accession>
<feature type="domain" description="Na+/H+ antiporter MnhB subunit-related protein" evidence="7">
    <location>
        <begin position="1"/>
        <end position="82"/>
    </location>
</feature>
<keyword evidence="4 6" id="KW-1133">Transmembrane helix</keyword>
<feature type="transmembrane region" description="Helical" evidence="6">
    <location>
        <begin position="24"/>
        <end position="44"/>
    </location>
</feature>
<evidence type="ECO:0000313" key="8">
    <source>
        <dbReference type="EMBL" id="KKM45230.1"/>
    </source>
</evidence>
<evidence type="ECO:0000256" key="3">
    <source>
        <dbReference type="ARBA" id="ARBA00022692"/>
    </source>
</evidence>
<evidence type="ECO:0000256" key="1">
    <source>
        <dbReference type="ARBA" id="ARBA00004651"/>
    </source>
</evidence>
<comment type="caution">
    <text evidence="8">The sequence shown here is derived from an EMBL/GenBank/DDBJ whole genome shotgun (WGS) entry which is preliminary data.</text>
</comment>
<proteinExistence type="predicted"/>
<sequence length="92" mass="9904">MILYVIAFGLDEGRKRVSQKVSDIFISTGVLIYAGIGLLCILAGGAYLEYAELPLGSHHLASHLGIYGIEIGVGITVAFVMITIFFETAKKQ</sequence>
<feature type="transmembrane region" description="Helical" evidence="6">
    <location>
        <begin position="64"/>
        <end position="86"/>
    </location>
</feature>
<evidence type="ECO:0000256" key="5">
    <source>
        <dbReference type="ARBA" id="ARBA00023136"/>
    </source>
</evidence>
<keyword evidence="3 6" id="KW-0812">Transmembrane</keyword>
<evidence type="ECO:0000256" key="4">
    <source>
        <dbReference type="ARBA" id="ARBA00022989"/>
    </source>
</evidence>